<name>A0ACA9PWU1_9GLOM</name>
<proteinExistence type="predicted"/>
<organism evidence="1 2">
    <name type="scientific">Dentiscutata heterogama</name>
    <dbReference type="NCBI Taxonomy" id="1316150"/>
    <lineage>
        <taxon>Eukaryota</taxon>
        <taxon>Fungi</taxon>
        <taxon>Fungi incertae sedis</taxon>
        <taxon>Mucoromycota</taxon>
        <taxon>Glomeromycotina</taxon>
        <taxon>Glomeromycetes</taxon>
        <taxon>Diversisporales</taxon>
        <taxon>Gigasporaceae</taxon>
        <taxon>Dentiscutata</taxon>
    </lineage>
</organism>
<dbReference type="EMBL" id="CAJVPU010034632">
    <property type="protein sequence ID" value="CAG8725781.1"/>
    <property type="molecule type" value="Genomic_DNA"/>
</dbReference>
<comment type="caution">
    <text evidence="1">The sequence shown here is derived from an EMBL/GenBank/DDBJ whole genome shotgun (WGS) entry which is preliminary data.</text>
</comment>
<dbReference type="Proteomes" id="UP000789702">
    <property type="component" value="Unassembled WGS sequence"/>
</dbReference>
<reference evidence="1" key="1">
    <citation type="submission" date="2021-06" db="EMBL/GenBank/DDBJ databases">
        <authorList>
            <person name="Kallberg Y."/>
            <person name="Tangrot J."/>
            <person name="Rosling A."/>
        </authorList>
    </citation>
    <scope>NUCLEOTIDE SEQUENCE</scope>
    <source>
        <strain evidence="1">IL203A</strain>
    </source>
</reference>
<gene>
    <name evidence="1" type="ORF">DHETER_LOCUS13120</name>
</gene>
<feature type="non-terminal residue" evidence="1">
    <location>
        <position position="1"/>
    </location>
</feature>
<sequence length="182" mass="21562">NLSHTSEKTSLERKFEILNIKNAHKEPVNKQYPENISKSPDLKGVIKKLGLDDEYFLKDKDKLKKFYNFVDPNFVWQSTMNIYNHCEVFSYVVNPDWEVGEEIATNAIAYHHLLESKNLDASKRTYILFVYDEILCYREEISSNEYEKLAKEYQGMFYVPIVRREPIVICRFSAINDTTRKE</sequence>
<evidence type="ECO:0000313" key="2">
    <source>
        <dbReference type="Proteomes" id="UP000789702"/>
    </source>
</evidence>
<keyword evidence="2" id="KW-1185">Reference proteome</keyword>
<protein>
    <submittedName>
        <fullName evidence="1">9445_t:CDS:1</fullName>
    </submittedName>
</protein>
<accession>A0ACA9PWU1</accession>
<evidence type="ECO:0000313" key="1">
    <source>
        <dbReference type="EMBL" id="CAG8725781.1"/>
    </source>
</evidence>